<sequence length="150" mass="17201">MPGPNRSFLDRYPTISLKKCDKCKQKTELAMNAFVQHCKFCGVEFNEHCTEHPYRGPPMDRSTYECCGCHMLTEESQLRGLGTSYCRFCGHPLCEYYCDIFEVRVEAGVERFRYIRGSAKVPPDYRGPSRPIPRSREDFGGPRPADGRSS</sequence>
<keyword evidence="3" id="KW-1185">Reference proteome</keyword>
<name>A0A2J6QMU8_9HELO</name>
<feature type="compositionally biased region" description="Basic and acidic residues" evidence="1">
    <location>
        <begin position="134"/>
        <end position="150"/>
    </location>
</feature>
<accession>A0A2J6QMU8</accession>
<dbReference type="AlphaFoldDB" id="A0A2J6QMU8"/>
<feature type="region of interest" description="Disordered" evidence="1">
    <location>
        <begin position="120"/>
        <end position="150"/>
    </location>
</feature>
<dbReference type="Proteomes" id="UP000235672">
    <property type="component" value="Unassembled WGS sequence"/>
</dbReference>
<proteinExistence type="predicted"/>
<evidence type="ECO:0000313" key="2">
    <source>
        <dbReference type="EMBL" id="PMD27592.1"/>
    </source>
</evidence>
<gene>
    <name evidence="2" type="ORF">NA56DRAFT_742909</name>
</gene>
<evidence type="ECO:0000313" key="3">
    <source>
        <dbReference type="Proteomes" id="UP000235672"/>
    </source>
</evidence>
<reference evidence="2 3" key="1">
    <citation type="submission" date="2016-05" db="EMBL/GenBank/DDBJ databases">
        <title>A degradative enzymes factory behind the ericoid mycorrhizal symbiosis.</title>
        <authorList>
            <consortium name="DOE Joint Genome Institute"/>
            <person name="Martino E."/>
            <person name="Morin E."/>
            <person name="Grelet G."/>
            <person name="Kuo A."/>
            <person name="Kohler A."/>
            <person name="Daghino S."/>
            <person name="Barry K."/>
            <person name="Choi C."/>
            <person name="Cichocki N."/>
            <person name="Clum A."/>
            <person name="Copeland A."/>
            <person name="Hainaut M."/>
            <person name="Haridas S."/>
            <person name="Labutti K."/>
            <person name="Lindquist E."/>
            <person name="Lipzen A."/>
            <person name="Khouja H.-R."/>
            <person name="Murat C."/>
            <person name="Ohm R."/>
            <person name="Olson A."/>
            <person name="Spatafora J."/>
            <person name="Veneault-Fourrey C."/>
            <person name="Henrissat B."/>
            <person name="Grigoriev I."/>
            <person name="Martin F."/>
            <person name="Perotto S."/>
        </authorList>
    </citation>
    <scope>NUCLEOTIDE SEQUENCE [LARGE SCALE GENOMIC DNA]</scope>
    <source>
        <strain evidence="2 3">UAMH 7357</strain>
    </source>
</reference>
<protein>
    <submittedName>
        <fullName evidence="2">Uncharacterized protein</fullName>
    </submittedName>
</protein>
<dbReference type="EMBL" id="KZ613465">
    <property type="protein sequence ID" value="PMD27592.1"/>
    <property type="molecule type" value="Genomic_DNA"/>
</dbReference>
<evidence type="ECO:0000256" key="1">
    <source>
        <dbReference type="SAM" id="MobiDB-lite"/>
    </source>
</evidence>
<organism evidence="2 3">
    <name type="scientific">Hyaloscypha hepaticicola</name>
    <dbReference type="NCBI Taxonomy" id="2082293"/>
    <lineage>
        <taxon>Eukaryota</taxon>
        <taxon>Fungi</taxon>
        <taxon>Dikarya</taxon>
        <taxon>Ascomycota</taxon>
        <taxon>Pezizomycotina</taxon>
        <taxon>Leotiomycetes</taxon>
        <taxon>Helotiales</taxon>
        <taxon>Hyaloscyphaceae</taxon>
        <taxon>Hyaloscypha</taxon>
    </lineage>
</organism>